<evidence type="ECO:0000313" key="2">
    <source>
        <dbReference type="EMBL" id="NBN87951.1"/>
    </source>
</evidence>
<feature type="compositionally biased region" description="Basic and acidic residues" evidence="1">
    <location>
        <begin position="102"/>
        <end position="117"/>
    </location>
</feature>
<feature type="region of interest" description="Disordered" evidence="1">
    <location>
        <begin position="102"/>
        <end position="131"/>
    </location>
</feature>
<dbReference type="EMBL" id="RGET01000028">
    <property type="protein sequence ID" value="NBN87951.1"/>
    <property type="molecule type" value="Genomic_DNA"/>
</dbReference>
<name>A0A964UZM3_9PROT</name>
<dbReference type="Proteomes" id="UP000713222">
    <property type="component" value="Unassembled WGS sequence"/>
</dbReference>
<reference evidence="2" key="1">
    <citation type="submission" date="2018-10" db="EMBL/GenBank/DDBJ databases">
        <title>Iterative Subtractive Binning of Freshwater Chronoseries Metagenomes Recovers Nearly Complete Genomes from over Four Hundred Novel Species.</title>
        <authorList>
            <person name="Rodriguez-R L.M."/>
            <person name="Tsementzi D."/>
            <person name="Luo C."/>
            <person name="Konstantinidis K.T."/>
        </authorList>
    </citation>
    <scope>NUCLEOTIDE SEQUENCE</scope>
    <source>
        <strain evidence="2">WB7_6_001</strain>
    </source>
</reference>
<protein>
    <submittedName>
        <fullName evidence="2">Uncharacterized protein</fullName>
    </submittedName>
</protein>
<evidence type="ECO:0000256" key="1">
    <source>
        <dbReference type="SAM" id="MobiDB-lite"/>
    </source>
</evidence>
<organism evidence="2 3">
    <name type="scientific">Candidatus Fonsibacter lacus</name>
    <dbReference type="NCBI Taxonomy" id="2576439"/>
    <lineage>
        <taxon>Bacteria</taxon>
        <taxon>Pseudomonadati</taxon>
        <taxon>Pseudomonadota</taxon>
        <taxon>Alphaproteobacteria</taxon>
        <taxon>Candidatus Pelagibacterales</taxon>
        <taxon>Candidatus Pelagibacterales incertae sedis</taxon>
        <taxon>Candidatus Fonsibacter</taxon>
    </lineage>
</organism>
<evidence type="ECO:0000313" key="3">
    <source>
        <dbReference type="Proteomes" id="UP000713222"/>
    </source>
</evidence>
<sequence length="144" mass="16076">MNDLDLDLRIDAEHKKAERAEEDARKIAARLRLIPGASQIVGRKRGYGTLGALNPWADGHQNLSAQAAITRADTALAHYLARQAGKSLPAADDAALERERQRAESVARMQAETERMRSRNSAQRQRQAWEATHGSYNSFLGQWQ</sequence>
<feature type="compositionally biased region" description="Low complexity" evidence="1">
    <location>
        <begin position="119"/>
        <end position="128"/>
    </location>
</feature>
<gene>
    <name evidence="2" type="ORF">EBV32_02530</name>
</gene>
<accession>A0A964UZM3</accession>
<proteinExistence type="predicted"/>
<comment type="caution">
    <text evidence="2">The sequence shown here is derived from an EMBL/GenBank/DDBJ whole genome shotgun (WGS) entry which is preliminary data.</text>
</comment>
<dbReference type="AlphaFoldDB" id="A0A964UZM3"/>